<evidence type="ECO:0000313" key="8">
    <source>
        <dbReference type="Proteomes" id="UP000249739"/>
    </source>
</evidence>
<reference evidence="7 8" key="1">
    <citation type="submission" date="2017-08" db="EMBL/GenBank/DDBJ databases">
        <title>Infants hospitalized years apart are colonized by the same room-sourced microbial strains.</title>
        <authorList>
            <person name="Brooks B."/>
            <person name="Olm M.R."/>
            <person name="Firek B.A."/>
            <person name="Baker R."/>
            <person name="Thomas B.C."/>
            <person name="Morowitz M.J."/>
            <person name="Banfield J.F."/>
        </authorList>
    </citation>
    <scope>NUCLEOTIDE SEQUENCE [LARGE SCALE GENOMIC DNA]</scope>
    <source>
        <strain evidence="7">S2_006_000_R2_64</strain>
    </source>
</reference>
<evidence type="ECO:0000256" key="2">
    <source>
        <dbReference type="ARBA" id="ARBA00006706"/>
    </source>
</evidence>
<dbReference type="GO" id="GO:0046872">
    <property type="term" value="F:metal ion binding"/>
    <property type="evidence" value="ECO:0007669"/>
    <property type="project" value="UniProtKB-KW"/>
</dbReference>
<dbReference type="Proteomes" id="UP000249739">
    <property type="component" value="Unassembled WGS sequence"/>
</dbReference>
<dbReference type="GO" id="GO:0008299">
    <property type="term" value="P:isoprenoid biosynthetic process"/>
    <property type="evidence" value="ECO:0007669"/>
    <property type="project" value="InterPro"/>
</dbReference>
<dbReference type="InterPro" id="IPR008949">
    <property type="entry name" value="Isoprenoid_synthase_dom_sf"/>
</dbReference>
<comment type="caution">
    <text evidence="7">The sequence shown here is derived from an EMBL/GenBank/DDBJ whole genome shotgun (WGS) entry which is preliminary data.</text>
</comment>
<comment type="similarity">
    <text evidence="2 6">Belongs to the FPP/GGPP synthase family.</text>
</comment>
<keyword evidence="4" id="KW-0479">Metal-binding</keyword>
<organism evidence="7 8">
    <name type="scientific">Micavibrio aeruginosavorus</name>
    <dbReference type="NCBI Taxonomy" id="349221"/>
    <lineage>
        <taxon>Bacteria</taxon>
        <taxon>Pseudomonadati</taxon>
        <taxon>Bdellovibrionota</taxon>
        <taxon>Bdellovibrionia</taxon>
        <taxon>Bdellovibrionales</taxon>
        <taxon>Pseudobdellovibrionaceae</taxon>
        <taxon>Micavibrio</taxon>
    </lineage>
</organism>
<dbReference type="AlphaFoldDB" id="A0A2W5FLT3"/>
<evidence type="ECO:0000256" key="1">
    <source>
        <dbReference type="ARBA" id="ARBA00001946"/>
    </source>
</evidence>
<dbReference type="EMBL" id="QFOT01000012">
    <property type="protein sequence ID" value="PZP56901.1"/>
    <property type="molecule type" value="Genomic_DNA"/>
</dbReference>
<dbReference type="PANTHER" id="PTHR12001:SF69">
    <property type="entry name" value="ALL TRANS-POLYPRENYL-DIPHOSPHATE SYNTHASE PDSS1"/>
    <property type="match status" value="1"/>
</dbReference>
<comment type="cofactor">
    <cofactor evidence="1">
        <name>Mg(2+)</name>
        <dbReference type="ChEBI" id="CHEBI:18420"/>
    </cofactor>
</comment>
<evidence type="ECO:0000256" key="4">
    <source>
        <dbReference type="ARBA" id="ARBA00022723"/>
    </source>
</evidence>
<dbReference type="InterPro" id="IPR033749">
    <property type="entry name" value="Polyprenyl_synt_CS"/>
</dbReference>
<sequence length="336" mass="36847">MPLSAAKDVKATNPLEDLSLLLKSDMEQVNALIYKRMDSEVALIPQLAGYLIASGGKRMRPLLTLAATRLFSADTTRCYPLAAAVEFIHTATLLHDDVVDESEQRRGKESANRVFGNQETVLVGDFLFSRSFELMVEDGSLDVLRILSKASAVIAEGEVLQLSIQGNLETTLDQYKRVIGAKTAALFAAATEIGPIVTNQSADMQSALRDYGYNLGMAFQIADDVLDYQADTKELGKAIGDDFKEGKMTAPVLFALEKADASEKEFWTRVFGAEDASEADLKLAQDLIRKHKADIRSLDMAKDYADMAAKTLASLPDSELKSILIDTAYYALERKK</sequence>
<evidence type="ECO:0000256" key="3">
    <source>
        <dbReference type="ARBA" id="ARBA00022679"/>
    </source>
</evidence>
<dbReference type="CDD" id="cd00685">
    <property type="entry name" value="Trans_IPPS_HT"/>
    <property type="match status" value="1"/>
</dbReference>
<dbReference type="PANTHER" id="PTHR12001">
    <property type="entry name" value="GERANYLGERANYL PYROPHOSPHATE SYNTHASE"/>
    <property type="match status" value="1"/>
</dbReference>
<evidence type="ECO:0000256" key="5">
    <source>
        <dbReference type="ARBA" id="ARBA00022842"/>
    </source>
</evidence>
<dbReference type="SUPFAM" id="SSF48576">
    <property type="entry name" value="Terpenoid synthases"/>
    <property type="match status" value="1"/>
</dbReference>
<dbReference type="PROSITE" id="PS00444">
    <property type="entry name" value="POLYPRENYL_SYNTHASE_2"/>
    <property type="match status" value="1"/>
</dbReference>
<dbReference type="GO" id="GO:0004659">
    <property type="term" value="F:prenyltransferase activity"/>
    <property type="evidence" value="ECO:0007669"/>
    <property type="project" value="InterPro"/>
</dbReference>
<gene>
    <name evidence="7" type="ORF">DI586_02125</name>
</gene>
<keyword evidence="5" id="KW-0460">Magnesium</keyword>
<dbReference type="Pfam" id="PF00348">
    <property type="entry name" value="polyprenyl_synt"/>
    <property type="match status" value="1"/>
</dbReference>
<dbReference type="Gene3D" id="1.10.600.10">
    <property type="entry name" value="Farnesyl Diphosphate Synthase"/>
    <property type="match status" value="1"/>
</dbReference>
<evidence type="ECO:0000313" key="7">
    <source>
        <dbReference type="EMBL" id="PZP56901.1"/>
    </source>
</evidence>
<dbReference type="SFLD" id="SFLDS00005">
    <property type="entry name" value="Isoprenoid_Synthase_Type_I"/>
    <property type="match status" value="1"/>
</dbReference>
<dbReference type="InterPro" id="IPR000092">
    <property type="entry name" value="Polyprenyl_synt"/>
</dbReference>
<name>A0A2W5FLT3_9BACT</name>
<keyword evidence="3 6" id="KW-0808">Transferase</keyword>
<dbReference type="PROSITE" id="PS00723">
    <property type="entry name" value="POLYPRENYL_SYNTHASE_1"/>
    <property type="match status" value="1"/>
</dbReference>
<accession>A0A2W5FLT3</accession>
<proteinExistence type="inferred from homology"/>
<protein>
    <submittedName>
        <fullName evidence="7">Farnesyltranstransferase</fullName>
    </submittedName>
</protein>
<evidence type="ECO:0000256" key="6">
    <source>
        <dbReference type="RuleBase" id="RU004466"/>
    </source>
</evidence>